<dbReference type="CDD" id="cd02968">
    <property type="entry name" value="SCO"/>
    <property type="match status" value="1"/>
</dbReference>
<evidence type="ECO:0000256" key="4">
    <source>
        <dbReference type="PIRSR" id="PIRSR603782-2"/>
    </source>
</evidence>
<dbReference type="PANTHER" id="PTHR12151:SF25">
    <property type="entry name" value="LINALOOL DEHYDRATASE_ISOMERASE DOMAIN-CONTAINING PROTEIN"/>
    <property type="match status" value="1"/>
</dbReference>
<dbReference type="GO" id="GO:0046872">
    <property type="term" value="F:metal ion binding"/>
    <property type="evidence" value="ECO:0007669"/>
    <property type="project" value="UniProtKB-KW"/>
</dbReference>
<evidence type="ECO:0000256" key="1">
    <source>
        <dbReference type="ARBA" id="ARBA00010996"/>
    </source>
</evidence>
<dbReference type="InterPro" id="IPR036249">
    <property type="entry name" value="Thioredoxin-like_sf"/>
</dbReference>
<dbReference type="PANTHER" id="PTHR12151">
    <property type="entry name" value="ELECTRON TRANSPORT PROTIN SCO1/SENC FAMILY MEMBER"/>
    <property type="match status" value="1"/>
</dbReference>
<evidence type="ECO:0000259" key="5">
    <source>
        <dbReference type="PROSITE" id="PS51352"/>
    </source>
</evidence>
<dbReference type="InterPro" id="IPR003782">
    <property type="entry name" value="SCO1/SenC"/>
</dbReference>
<feature type="binding site" evidence="3">
    <location>
        <position position="69"/>
    </location>
    <ligand>
        <name>Cu cation</name>
        <dbReference type="ChEBI" id="CHEBI:23378"/>
    </ligand>
</feature>
<dbReference type="EMBL" id="FNES01000001">
    <property type="protein sequence ID" value="SDI67919.1"/>
    <property type="molecule type" value="Genomic_DNA"/>
</dbReference>
<dbReference type="SUPFAM" id="SSF52833">
    <property type="entry name" value="Thioredoxin-like"/>
    <property type="match status" value="1"/>
</dbReference>
<feature type="binding site" evidence="3">
    <location>
        <position position="65"/>
    </location>
    <ligand>
        <name>Cu cation</name>
        <dbReference type="ChEBI" id="CHEBI:23378"/>
    </ligand>
</feature>
<feature type="binding site" evidence="3">
    <location>
        <position position="155"/>
    </location>
    <ligand>
        <name>Cu cation</name>
        <dbReference type="ChEBI" id="CHEBI:23378"/>
    </ligand>
</feature>
<keyword evidence="7" id="KW-1185">Reference proteome</keyword>
<gene>
    <name evidence="6" type="ORF">SAMN04487954_10119</name>
</gene>
<keyword evidence="3" id="KW-0479">Metal-binding</keyword>
<dbReference type="Proteomes" id="UP000198525">
    <property type="component" value="Unassembled WGS sequence"/>
</dbReference>
<dbReference type="STRING" id="376427.SAMN04487954_10119"/>
<protein>
    <submittedName>
        <fullName evidence="6">Protein SCO1/2</fullName>
    </submittedName>
</protein>
<dbReference type="FunFam" id="3.40.30.10:FF:000013">
    <property type="entry name" value="Blast:Protein SCO1 homolog, mitochondrial"/>
    <property type="match status" value="1"/>
</dbReference>
<dbReference type="Gene3D" id="3.40.30.10">
    <property type="entry name" value="Glutaredoxin"/>
    <property type="match status" value="1"/>
</dbReference>
<keyword evidence="4" id="KW-1015">Disulfide bond</keyword>
<evidence type="ECO:0000256" key="2">
    <source>
        <dbReference type="ARBA" id="ARBA00023008"/>
    </source>
</evidence>
<comment type="similarity">
    <text evidence="1">Belongs to the SCO1/2 family.</text>
</comment>
<feature type="domain" description="Thioredoxin" evidence="5">
    <location>
        <begin position="27"/>
        <end position="192"/>
    </location>
</feature>
<dbReference type="AlphaFoldDB" id="A0A1G8MIZ1"/>
<evidence type="ECO:0000313" key="7">
    <source>
        <dbReference type="Proteomes" id="UP000198525"/>
    </source>
</evidence>
<evidence type="ECO:0000256" key="3">
    <source>
        <dbReference type="PIRSR" id="PIRSR603782-1"/>
    </source>
</evidence>
<reference evidence="6 7" key="1">
    <citation type="submission" date="2016-10" db="EMBL/GenBank/DDBJ databases">
        <authorList>
            <person name="de Groot N.N."/>
        </authorList>
    </citation>
    <scope>NUCLEOTIDE SEQUENCE [LARGE SCALE GENOMIC DNA]</scope>
    <source>
        <strain evidence="6 7">CGMCC 1.6133</strain>
    </source>
</reference>
<sequence>MHRWIVTAVASLWLAGCGEPAWQTKDISGLMPPLEFELVDENGHDVEADQYLGKSTLLFFGFTHCPDVCPATLGRLEAAIGRLDESARDDIQVLFVSVDPRRDDPETLRAYTESFGARFIGLTGNRAALDALTRRYRVTYGYGEADDDGNYAVSHSSAVFGFDERGEARVLIRDSDPMEAVVADLERLADGA</sequence>
<dbReference type="OrthoDB" id="9790194at2"/>
<organism evidence="6 7">
    <name type="scientific">Billgrantia gudaonensis</name>
    <dbReference type="NCBI Taxonomy" id="376427"/>
    <lineage>
        <taxon>Bacteria</taxon>
        <taxon>Pseudomonadati</taxon>
        <taxon>Pseudomonadota</taxon>
        <taxon>Gammaproteobacteria</taxon>
        <taxon>Oceanospirillales</taxon>
        <taxon>Halomonadaceae</taxon>
        <taxon>Billgrantia</taxon>
    </lineage>
</organism>
<feature type="disulfide bond" description="Redox-active" evidence="4">
    <location>
        <begin position="65"/>
        <end position="69"/>
    </location>
</feature>
<accession>A0A1G8MIZ1</accession>
<evidence type="ECO:0000313" key="6">
    <source>
        <dbReference type="EMBL" id="SDI67919.1"/>
    </source>
</evidence>
<dbReference type="PROSITE" id="PS51352">
    <property type="entry name" value="THIOREDOXIN_2"/>
    <property type="match status" value="1"/>
</dbReference>
<dbReference type="InterPro" id="IPR013766">
    <property type="entry name" value="Thioredoxin_domain"/>
</dbReference>
<dbReference type="PROSITE" id="PS51257">
    <property type="entry name" value="PROKAR_LIPOPROTEIN"/>
    <property type="match status" value="1"/>
</dbReference>
<keyword evidence="2 3" id="KW-0186">Copper</keyword>
<dbReference type="RefSeq" id="WP_089681857.1">
    <property type="nucleotide sequence ID" value="NZ_FNES01000001.1"/>
</dbReference>
<proteinExistence type="inferred from homology"/>
<name>A0A1G8MIZ1_9GAMM</name>
<dbReference type="Pfam" id="PF02630">
    <property type="entry name" value="SCO1-SenC"/>
    <property type="match status" value="1"/>
</dbReference>